<evidence type="ECO:0000256" key="2">
    <source>
        <dbReference type="ARBA" id="ARBA00023013"/>
    </source>
</evidence>
<dbReference type="GeneID" id="105897856"/>
<organism evidence="5 6">
    <name type="scientific">Clupea harengus</name>
    <name type="common">Atlantic herring</name>
    <dbReference type="NCBI Taxonomy" id="7950"/>
    <lineage>
        <taxon>Eukaryota</taxon>
        <taxon>Metazoa</taxon>
        <taxon>Chordata</taxon>
        <taxon>Craniata</taxon>
        <taxon>Vertebrata</taxon>
        <taxon>Euteleostomi</taxon>
        <taxon>Actinopterygii</taxon>
        <taxon>Neopterygii</taxon>
        <taxon>Teleostei</taxon>
        <taxon>Clupei</taxon>
        <taxon>Clupeiformes</taxon>
        <taxon>Clupeoidei</taxon>
        <taxon>Clupeidae</taxon>
        <taxon>Clupea</taxon>
    </lineage>
</organism>
<name>A0A6P8FEH2_CLUHA</name>
<dbReference type="InterPro" id="IPR029841">
    <property type="entry name" value="CDKN1A"/>
</dbReference>
<evidence type="ECO:0000256" key="3">
    <source>
        <dbReference type="SAM" id="MobiDB-lite"/>
    </source>
</evidence>
<evidence type="ECO:0000313" key="5">
    <source>
        <dbReference type="Proteomes" id="UP000515152"/>
    </source>
</evidence>
<dbReference type="GO" id="GO:2000045">
    <property type="term" value="P:regulation of G1/S transition of mitotic cell cycle"/>
    <property type="evidence" value="ECO:0007669"/>
    <property type="project" value="TreeGrafter"/>
</dbReference>
<dbReference type="RefSeq" id="XP_012680289.2">
    <property type="nucleotide sequence ID" value="XM_012824835.3"/>
</dbReference>
<feature type="compositionally biased region" description="Basic and acidic residues" evidence="3">
    <location>
        <begin position="127"/>
        <end position="142"/>
    </location>
</feature>
<sequence>MSFHKRVLRSVGKGPVRRNLFGPVDRKQLQQDYHTALKQDLEEASQRWGFNFLTEMPLDDSNFLWEGVSGEKVPLVYRSSRIRRNLGFFREESTLSEASVSMETGSVSAEAAPGMLQSGKENVPGTPEKHTNNLQDLERTPVKQDGNSNILKRKQTNITDFYQAKKRDVGSSRKSGQ</sequence>
<keyword evidence="5" id="KW-1185">Reference proteome</keyword>
<gene>
    <name evidence="6" type="primary">cdkn1a</name>
</gene>
<dbReference type="RefSeq" id="XP_031423984.1">
    <property type="nucleotide sequence ID" value="XM_031568124.2"/>
</dbReference>
<reference evidence="6" key="1">
    <citation type="submission" date="2025-08" db="UniProtKB">
        <authorList>
            <consortium name="RefSeq"/>
        </authorList>
    </citation>
    <scope>IDENTIFICATION</scope>
</reference>
<proteinExistence type="inferred from homology"/>
<feature type="compositionally biased region" description="Polar residues" evidence="3">
    <location>
        <begin position="145"/>
        <end position="160"/>
    </location>
</feature>
<dbReference type="CTD" id="1026"/>
<dbReference type="OrthoDB" id="6373236at2759"/>
<dbReference type="GO" id="GO:0072331">
    <property type="term" value="P:signal transduction by p53 class mediator"/>
    <property type="evidence" value="ECO:0007669"/>
    <property type="project" value="InterPro"/>
</dbReference>
<feature type="domain" description="Cyclin-dependent kinase inhibitor" evidence="4">
    <location>
        <begin position="19"/>
        <end position="68"/>
    </location>
</feature>
<dbReference type="InterPro" id="IPR044898">
    <property type="entry name" value="CDI_dom_sf"/>
</dbReference>
<dbReference type="InterPro" id="IPR003175">
    <property type="entry name" value="CDI_dom"/>
</dbReference>
<comment type="similarity">
    <text evidence="1">Belongs to the CDI family.</text>
</comment>
<dbReference type="GO" id="GO:0005634">
    <property type="term" value="C:nucleus"/>
    <property type="evidence" value="ECO:0007669"/>
    <property type="project" value="InterPro"/>
</dbReference>
<dbReference type="PANTHER" id="PTHR46778">
    <property type="entry name" value="CYCLIN-DEPENDENT KINASE INHIBITOR 1-RELATED"/>
    <property type="match status" value="1"/>
</dbReference>
<protein>
    <submittedName>
        <fullName evidence="6">Cyclin-dependent kinase inhibitor 1 isoform X2</fullName>
    </submittedName>
</protein>
<evidence type="ECO:0000259" key="4">
    <source>
        <dbReference type="Pfam" id="PF02234"/>
    </source>
</evidence>
<dbReference type="Proteomes" id="UP000515152">
    <property type="component" value="Chromosome 5"/>
</dbReference>
<accession>A0A6P8FEH2</accession>
<dbReference type="Pfam" id="PF02234">
    <property type="entry name" value="CDI"/>
    <property type="match status" value="1"/>
</dbReference>
<dbReference type="GO" id="GO:0000307">
    <property type="term" value="C:cyclin-dependent protein kinase holoenzyme complex"/>
    <property type="evidence" value="ECO:0007669"/>
    <property type="project" value="TreeGrafter"/>
</dbReference>
<dbReference type="Gene3D" id="4.10.365.10">
    <property type="entry name" value="p27"/>
    <property type="match status" value="1"/>
</dbReference>
<dbReference type="PANTHER" id="PTHR46778:SF1">
    <property type="entry name" value="CYCLIN-DEPENDENT KINASE INHIBITOR 1"/>
    <property type="match status" value="1"/>
</dbReference>
<dbReference type="GO" id="GO:0004861">
    <property type="term" value="F:cyclin-dependent protein serine/threonine kinase inhibitor activity"/>
    <property type="evidence" value="ECO:0007669"/>
    <property type="project" value="InterPro"/>
</dbReference>
<dbReference type="AlphaFoldDB" id="A0A6P8FEH2"/>
<evidence type="ECO:0000256" key="1">
    <source>
        <dbReference type="ARBA" id="ARBA00006726"/>
    </source>
</evidence>
<evidence type="ECO:0000313" key="6">
    <source>
        <dbReference type="RefSeq" id="XP_031423984.1"/>
    </source>
</evidence>
<dbReference type="KEGG" id="char:105897856"/>
<keyword evidence="2 6" id="KW-0649">Protein kinase inhibitor</keyword>
<dbReference type="GO" id="GO:0006974">
    <property type="term" value="P:DNA damage response"/>
    <property type="evidence" value="ECO:0007669"/>
    <property type="project" value="TreeGrafter"/>
</dbReference>
<feature type="region of interest" description="Disordered" evidence="3">
    <location>
        <begin position="116"/>
        <end position="177"/>
    </location>
</feature>